<dbReference type="InterPro" id="IPR002569">
    <property type="entry name" value="Met_Sox_Rdtase_MsrA_dom"/>
</dbReference>
<feature type="signal peptide" evidence="5">
    <location>
        <begin position="1"/>
        <end position="24"/>
    </location>
</feature>
<name>A0ABY1PQ39_9HYPH</name>
<comment type="catalytic activity">
    <reaction evidence="2 4">
        <text>L-methionyl-[protein] + [thioredoxin]-disulfide + H2O = L-methionyl-(S)-S-oxide-[protein] + [thioredoxin]-dithiol</text>
        <dbReference type="Rhea" id="RHEA:14217"/>
        <dbReference type="Rhea" id="RHEA-COMP:10698"/>
        <dbReference type="Rhea" id="RHEA-COMP:10700"/>
        <dbReference type="Rhea" id="RHEA-COMP:12313"/>
        <dbReference type="Rhea" id="RHEA-COMP:12315"/>
        <dbReference type="ChEBI" id="CHEBI:15377"/>
        <dbReference type="ChEBI" id="CHEBI:16044"/>
        <dbReference type="ChEBI" id="CHEBI:29950"/>
        <dbReference type="ChEBI" id="CHEBI:44120"/>
        <dbReference type="ChEBI" id="CHEBI:50058"/>
        <dbReference type="EC" id="1.8.4.11"/>
    </reaction>
</comment>
<evidence type="ECO:0000256" key="2">
    <source>
        <dbReference type="ARBA" id="ARBA00047806"/>
    </source>
</evidence>
<dbReference type="HAMAP" id="MF_01401">
    <property type="entry name" value="MsrA"/>
    <property type="match status" value="1"/>
</dbReference>
<dbReference type="NCBIfam" id="TIGR00401">
    <property type="entry name" value="msrA"/>
    <property type="match status" value="1"/>
</dbReference>
<comment type="catalytic activity">
    <reaction evidence="3 4">
        <text>[thioredoxin]-disulfide + L-methionine + H2O = L-methionine (S)-S-oxide + [thioredoxin]-dithiol</text>
        <dbReference type="Rhea" id="RHEA:19993"/>
        <dbReference type="Rhea" id="RHEA-COMP:10698"/>
        <dbReference type="Rhea" id="RHEA-COMP:10700"/>
        <dbReference type="ChEBI" id="CHEBI:15377"/>
        <dbReference type="ChEBI" id="CHEBI:29950"/>
        <dbReference type="ChEBI" id="CHEBI:50058"/>
        <dbReference type="ChEBI" id="CHEBI:57844"/>
        <dbReference type="ChEBI" id="CHEBI:58772"/>
        <dbReference type="EC" id="1.8.4.11"/>
    </reaction>
</comment>
<sequence length="217" mass="23608">MPRSSSLSAIALIASGLAFFQTQAAQAETAIFAGGCFWCVEADLEKLSAVRDVVSGYAGGNTENPTYKNYERGGHREVVKVDFDETKISYGELVGIFLRTIDVTDNGGQFCDRGYGYSSAIHPLDDAQAKAAKTEIAKAEKSLGRSIVTPVEGPALFWPAEDYHQAYYKSNARTLTRFGYVTRAEAYKGYRKACGRDARVKAVWGDEAFKGIPKTGS</sequence>
<keyword evidence="5" id="KW-0732">Signal</keyword>
<feature type="active site" evidence="4">
    <location>
        <position position="36"/>
    </location>
</feature>
<keyword evidence="1 4" id="KW-0560">Oxidoreductase</keyword>
<comment type="function">
    <text evidence="4">Has an important function as a repair enzyme for proteins that have been inactivated by oxidation. Catalyzes the reversible oxidation-reduction of methionine sulfoxide in proteins to methionine.</text>
</comment>
<dbReference type="RefSeq" id="WP_155189364.1">
    <property type="nucleotide sequence ID" value="NZ_BAAAEA010000008.1"/>
</dbReference>
<feature type="chain" id="PRO_5045974282" description="Peptide methionine sulfoxide reductase MsrA" evidence="5">
    <location>
        <begin position="25"/>
        <end position="217"/>
    </location>
</feature>
<evidence type="ECO:0000256" key="1">
    <source>
        <dbReference type="ARBA" id="ARBA00023002"/>
    </source>
</evidence>
<evidence type="ECO:0000259" key="6">
    <source>
        <dbReference type="Pfam" id="PF01625"/>
    </source>
</evidence>
<dbReference type="EC" id="1.8.4.11" evidence="4"/>
<organism evidence="7 8">
    <name type="scientific">Roseibium denhamense</name>
    <dbReference type="NCBI Taxonomy" id="76305"/>
    <lineage>
        <taxon>Bacteria</taxon>
        <taxon>Pseudomonadati</taxon>
        <taxon>Pseudomonadota</taxon>
        <taxon>Alphaproteobacteria</taxon>
        <taxon>Hyphomicrobiales</taxon>
        <taxon>Stappiaceae</taxon>
        <taxon>Roseibium</taxon>
    </lineage>
</organism>
<evidence type="ECO:0000313" key="8">
    <source>
        <dbReference type="Proteomes" id="UP001157914"/>
    </source>
</evidence>
<dbReference type="Proteomes" id="UP001157914">
    <property type="component" value="Unassembled WGS sequence"/>
</dbReference>
<dbReference type="Gene3D" id="3.30.1060.10">
    <property type="entry name" value="Peptide methionine sulphoxide reductase MsrA"/>
    <property type="match status" value="1"/>
</dbReference>
<dbReference type="Pfam" id="PF01625">
    <property type="entry name" value="PMSR"/>
    <property type="match status" value="1"/>
</dbReference>
<reference evidence="7 8" key="1">
    <citation type="submission" date="2017-05" db="EMBL/GenBank/DDBJ databases">
        <authorList>
            <person name="Varghese N."/>
            <person name="Submissions S."/>
        </authorList>
    </citation>
    <scope>NUCLEOTIDE SEQUENCE [LARGE SCALE GENOMIC DNA]</scope>
    <source>
        <strain evidence="7 8">DSM 15949</strain>
    </source>
</reference>
<keyword evidence="8" id="KW-1185">Reference proteome</keyword>
<evidence type="ECO:0000313" key="7">
    <source>
        <dbReference type="EMBL" id="SMP37290.1"/>
    </source>
</evidence>
<feature type="domain" description="Peptide methionine sulphoxide reductase MsrA" evidence="6">
    <location>
        <begin position="29"/>
        <end position="173"/>
    </location>
</feature>
<evidence type="ECO:0000256" key="3">
    <source>
        <dbReference type="ARBA" id="ARBA00048782"/>
    </source>
</evidence>
<comment type="similarity">
    <text evidence="4">Belongs to the MsrA Met sulfoxide reductase family.</text>
</comment>
<dbReference type="PANTHER" id="PTHR43774:SF1">
    <property type="entry name" value="PEPTIDE METHIONINE SULFOXIDE REDUCTASE MSRA 2"/>
    <property type="match status" value="1"/>
</dbReference>
<dbReference type="SUPFAM" id="SSF55068">
    <property type="entry name" value="Peptide methionine sulfoxide reductase"/>
    <property type="match status" value="1"/>
</dbReference>
<evidence type="ECO:0000256" key="5">
    <source>
        <dbReference type="SAM" id="SignalP"/>
    </source>
</evidence>
<evidence type="ECO:0000256" key="4">
    <source>
        <dbReference type="HAMAP-Rule" id="MF_01401"/>
    </source>
</evidence>
<dbReference type="InterPro" id="IPR036509">
    <property type="entry name" value="Met_Sox_Rdtase_MsrA_sf"/>
</dbReference>
<protein>
    <recommendedName>
        <fullName evidence="4">Peptide methionine sulfoxide reductase MsrA</fullName>
        <shortName evidence="4">Protein-methionine-S-oxide reductase</shortName>
        <ecNumber evidence="4">1.8.4.11</ecNumber>
    </recommendedName>
    <alternativeName>
        <fullName evidence="4">Peptide-methionine (S)-S-oxide reductase</fullName>
        <shortName evidence="4">Peptide Met(O) reductase</shortName>
    </alternativeName>
</protein>
<proteinExistence type="inferred from homology"/>
<comment type="caution">
    <text evidence="7">The sequence shown here is derived from an EMBL/GenBank/DDBJ whole genome shotgun (WGS) entry which is preliminary data.</text>
</comment>
<accession>A0ABY1PQ39</accession>
<dbReference type="EMBL" id="FXTT01000011">
    <property type="protein sequence ID" value="SMP37290.1"/>
    <property type="molecule type" value="Genomic_DNA"/>
</dbReference>
<gene>
    <name evidence="4" type="primary">msrA</name>
    <name evidence="7" type="ORF">SAMN06265374_0038</name>
</gene>
<dbReference type="PANTHER" id="PTHR43774">
    <property type="entry name" value="PEPTIDE METHIONINE SULFOXIDE REDUCTASE"/>
    <property type="match status" value="1"/>
</dbReference>